<proteinExistence type="inferred from homology"/>
<feature type="binding site" evidence="8">
    <location>
        <position position="103"/>
    </location>
    <ligand>
        <name>Mn(2+)</name>
        <dbReference type="ChEBI" id="CHEBI:29035"/>
        <label>2</label>
    </ligand>
</feature>
<sequence length="393" mass="43030">MSQMLEDARQVERKVIELRRQIHRNPELSYQEYETAKLVAQYLRDLGVEVYEGVGLPTAVLGVIRGKRSGKTVALRADMDALPVNEETGLPFSSSKPGVMHACGHDAHTAMLLGAATVLMRHLDQIGEVRLIFQPAEEDGGRGGALPMIEHGVMKGVDYVFGLHVMSRYPTGTLATRGGPLMASPDSFRVDVVGRGGHGSAPHETVDPVYISALIVNSLQSIRSRLIDPLEPFVLSVTSIHSGTKDNIIPDRAVMEGTIRTLNEEVRRKALDSFKTLVKAICEAYNAECIVSFKENAYPVTVNDHETTKRAMEILRELPGVDVKETQPVMGGEDFSRFLQLAKGSFIFLGTKNESKGIVYPNHSSKFTVDEDALKIGVASLALLAMKFSTEVD</sequence>
<feature type="binding site" evidence="8">
    <location>
        <position position="164"/>
    </location>
    <ligand>
        <name>Mn(2+)</name>
        <dbReference type="ChEBI" id="CHEBI:29035"/>
        <label>2</label>
    </ligand>
</feature>
<dbReference type="Pfam" id="PF01546">
    <property type="entry name" value="Peptidase_M20"/>
    <property type="match status" value="1"/>
</dbReference>
<evidence type="ECO:0000256" key="7">
    <source>
        <dbReference type="ARBA" id="ARBA00056511"/>
    </source>
</evidence>
<name>A0A6N0NU38_9CREN</name>
<keyword evidence="3" id="KW-0121">Carboxypeptidase</keyword>
<dbReference type="InterPro" id="IPR036264">
    <property type="entry name" value="Bact_exopeptidase_dim_dom"/>
</dbReference>
<dbReference type="Gene3D" id="3.30.70.360">
    <property type="match status" value="1"/>
</dbReference>
<feature type="binding site" evidence="8">
    <location>
        <position position="138"/>
    </location>
    <ligand>
        <name>Mn(2+)</name>
        <dbReference type="ChEBI" id="CHEBI:29035"/>
        <label>2</label>
    </ligand>
</feature>
<dbReference type="KEGG" id="mten:GWK48_07830"/>
<dbReference type="GO" id="GO:0008237">
    <property type="term" value="F:metallopeptidase activity"/>
    <property type="evidence" value="ECO:0007669"/>
    <property type="project" value="UniProtKB-KW"/>
</dbReference>
<dbReference type="InterPro" id="IPR017439">
    <property type="entry name" value="Amidohydrolase"/>
</dbReference>
<evidence type="ECO:0000256" key="5">
    <source>
        <dbReference type="ARBA" id="ARBA00022801"/>
    </source>
</evidence>
<dbReference type="RefSeq" id="WP_174631142.1">
    <property type="nucleotide sequence ID" value="NZ_CP049074.1"/>
</dbReference>
<evidence type="ECO:0000256" key="1">
    <source>
        <dbReference type="ARBA" id="ARBA00006153"/>
    </source>
</evidence>
<evidence type="ECO:0000256" key="3">
    <source>
        <dbReference type="ARBA" id="ARBA00022645"/>
    </source>
</evidence>
<keyword evidence="4" id="KW-0645">Protease</keyword>
<keyword evidence="11" id="KW-1185">Reference proteome</keyword>
<dbReference type="SUPFAM" id="SSF53187">
    <property type="entry name" value="Zn-dependent exopeptidases"/>
    <property type="match status" value="1"/>
</dbReference>
<feature type="binding site" evidence="8">
    <location>
        <position position="105"/>
    </location>
    <ligand>
        <name>Mn(2+)</name>
        <dbReference type="ChEBI" id="CHEBI:29035"/>
        <label>2</label>
    </ligand>
</feature>
<evidence type="ECO:0000313" key="10">
    <source>
        <dbReference type="EMBL" id="QKR00296.1"/>
    </source>
</evidence>
<comment type="similarity">
    <text evidence="1">Belongs to the peptidase M20 family.</text>
</comment>
<evidence type="ECO:0000259" key="9">
    <source>
        <dbReference type="Pfam" id="PF07687"/>
    </source>
</evidence>
<evidence type="ECO:0000256" key="8">
    <source>
        <dbReference type="PIRSR" id="PIRSR005962-1"/>
    </source>
</evidence>
<dbReference type="InterPro" id="IPR002933">
    <property type="entry name" value="Peptidase_M20"/>
</dbReference>
<comment type="function">
    <text evidence="7">Can release basic, acidic, aromatic, and, to a lesser extent, aliphatic amino acids.</text>
</comment>
<evidence type="ECO:0000313" key="11">
    <source>
        <dbReference type="Proteomes" id="UP000509301"/>
    </source>
</evidence>
<dbReference type="GO" id="GO:0006508">
    <property type="term" value="P:proteolysis"/>
    <property type="evidence" value="ECO:0007669"/>
    <property type="project" value="UniProtKB-KW"/>
</dbReference>
<dbReference type="OrthoDB" id="247417at2157"/>
<dbReference type="PIRSF" id="PIRSF005962">
    <property type="entry name" value="Pept_M20D_amidohydro"/>
    <property type="match status" value="1"/>
</dbReference>
<comment type="subunit">
    <text evidence="2">Homotetramer.</text>
</comment>
<keyword evidence="6" id="KW-0482">Metalloprotease</keyword>
<dbReference type="NCBIfam" id="NF040868">
    <property type="entry name" value="carboxypep_CpsA"/>
    <property type="match status" value="1"/>
</dbReference>
<dbReference type="PANTHER" id="PTHR11014">
    <property type="entry name" value="PEPTIDASE M20 FAMILY MEMBER"/>
    <property type="match status" value="1"/>
</dbReference>
<dbReference type="InterPro" id="IPR053493">
    <property type="entry name" value="Thermostable_CP"/>
</dbReference>
<accession>A0A6N0NU38</accession>
<dbReference type="GeneID" id="55641848"/>
<evidence type="ECO:0000256" key="6">
    <source>
        <dbReference type="ARBA" id="ARBA00023049"/>
    </source>
</evidence>
<dbReference type="AlphaFoldDB" id="A0A6N0NU38"/>
<feature type="binding site" evidence="8">
    <location>
        <position position="363"/>
    </location>
    <ligand>
        <name>Mn(2+)</name>
        <dbReference type="ChEBI" id="CHEBI:29035"/>
        <label>2</label>
    </ligand>
</feature>
<dbReference type="GO" id="GO:0046872">
    <property type="term" value="F:metal ion binding"/>
    <property type="evidence" value="ECO:0007669"/>
    <property type="project" value="UniProtKB-KW"/>
</dbReference>
<reference evidence="10 11" key="1">
    <citation type="submission" date="2020-02" db="EMBL/GenBank/DDBJ databases">
        <title>Comparative genome analysis reveals the metabolism and evolution of the thermophilic archaeal genus Metallosphaera.</title>
        <authorList>
            <person name="Jiang C."/>
        </authorList>
    </citation>
    <scope>NUCLEOTIDE SEQUENCE [LARGE SCALE GENOMIC DNA]</scope>
    <source>
        <strain evidence="10 11">Ric-A</strain>
    </source>
</reference>
<dbReference type="Proteomes" id="UP000509301">
    <property type="component" value="Chromosome"/>
</dbReference>
<protein>
    <submittedName>
        <fullName evidence="10">Amidohydrolase</fullName>
    </submittedName>
</protein>
<keyword evidence="8" id="KW-0464">Manganese</keyword>
<dbReference type="PANTHER" id="PTHR11014:SF63">
    <property type="entry name" value="METALLOPEPTIDASE, PUTATIVE (AFU_ORTHOLOGUE AFUA_6G09600)-RELATED"/>
    <property type="match status" value="1"/>
</dbReference>
<dbReference type="Pfam" id="PF07687">
    <property type="entry name" value="M20_dimer"/>
    <property type="match status" value="1"/>
</dbReference>
<dbReference type="NCBIfam" id="TIGR01891">
    <property type="entry name" value="amidohydrolases"/>
    <property type="match status" value="1"/>
</dbReference>
<organism evidence="10 11">
    <name type="scientific">Metallosphaera tengchongensis</name>
    <dbReference type="NCBI Taxonomy" id="1532350"/>
    <lineage>
        <taxon>Archaea</taxon>
        <taxon>Thermoproteota</taxon>
        <taxon>Thermoprotei</taxon>
        <taxon>Sulfolobales</taxon>
        <taxon>Sulfolobaceae</taxon>
        <taxon>Metallosphaera</taxon>
    </lineage>
</organism>
<keyword evidence="8" id="KW-0479">Metal-binding</keyword>
<evidence type="ECO:0000256" key="4">
    <source>
        <dbReference type="ARBA" id="ARBA00022670"/>
    </source>
</evidence>
<dbReference type="Gene3D" id="3.40.630.10">
    <property type="entry name" value="Zn peptidases"/>
    <property type="match status" value="1"/>
</dbReference>
<dbReference type="GO" id="GO:0004180">
    <property type="term" value="F:carboxypeptidase activity"/>
    <property type="evidence" value="ECO:0007669"/>
    <property type="project" value="UniProtKB-KW"/>
</dbReference>
<dbReference type="SUPFAM" id="SSF55031">
    <property type="entry name" value="Bacterial exopeptidase dimerisation domain"/>
    <property type="match status" value="1"/>
</dbReference>
<keyword evidence="5 10" id="KW-0378">Hydrolase</keyword>
<comment type="cofactor">
    <cofactor evidence="8">
        <name>Mn(2+)</name>
        <dbReference type="ChEBI" id="CHEBI:29035"/>
    </cofactor>
    <text evidence="8">The Mn(2+) ion enhances activity.</text>
</comment>
<gene>
    <name evidence="10" type="ORF">GWK48_07830</name>
</gene>
<dbReference type="EMBL" id="CP049074">
    <property type="protein sequence ID" value="QKR00296.1"/>
    <property type="molecule type" value="Genomic_DNA"/>
</dbReference>
<dbReference type="InterPro" id="IPR011650">
    <property type="entry name" value="Peptidase_M20_dimer"/>
</dbReference>
<feature type="domain" description="Peptidase M20 dimerisation" evidence="9">
    <location>
        <begin position="187"/>
        <end position="285"/>
    </location>
</feature>
<dbReference type="FunFam" id="3.30.70.360:FF:000014">
    <property type="entry name" value="N-acyl-L-amino acid amidohydrolase"/>
    <property type="match status" value="1"/>
</dbReference>
<evidence type="ECO:0000256" key="2">
    <source>
        <dbReference type="ARBA" id="ARBA00011881"/>
    </source>
</evidence>